<dbReference type="SUPFAM" id="SSF51338">
    <property type="entry name" value="Composite domain of metallo-dependent hydrolases"/>
    <property type="match status" value="1"/>
</dbReference>
<comment type="similarity">
    <text evidence="1">Belongs to the metallo-dependent hydrolases superfamily. ATZ/TRZ family.</text>
</comment>
<evidence type="ECO:0000259" key="5">
    <source>
        <dbReference type="Pfam" id="PF01979"/>
    </source>
</evidence>
<dbReference type="GO" id="GO:0046872">
    <property type="term" value="F:metal ion binding"/>
    <property type="evidence" value="ECO:0007669"/>
    <property type="project" value="UniProtKB-KW"/>
</dbReference>
<keyword evidence="2" id="KW-0479">Metal-binding</keyword>
<dbReference type="Pfam" id="PF22039">
    <property type="entry name" value="HUTI_composite_bact"/>
    <property type="match status" value="1"/>
</dbReference>
<dbReference type="InterPro" id="IPR011059">
    <property type="entry name" value="Metal-dep_hydrolase_composite"/>
</dbReference>
<evidence type="ECO:0000256" key="4">
    <source>
        <dbReference type="ARBA" id="ARBA00022833"/>
    </source>
</evidence>
<evidence type="ECO:0000256" key="2">
    <source>
        <dbReference type="ARBA" id="ARBA00022723"/>
    </source>
</evidence>
<dbReference type="AlphaFoldDB" id="A0A7W9AV77"/>
<dbReference type="EMBL" id="JACIJG010000003">
    <property type="protein sequence ID" value="MBB5701198.1"/>
    <property type="molecule type" value="Genomic_DNA"/>
</dbReference>
<evidence type="ECO:0000256" key="3">
    <source>
        <dbReference type="ARBA" id="ARBA00022801"/>
    </source>
</evidence>
<name>A0A7W9AV77_9HYPH</name>
<dbReference type="InterPro" id="IPR032466">
    <property type="entry name" value="Metal_Hydrolase"/>
</dbReference>
<protein>
    <submittedName>
        <fullName evidence="7">Cytosine/adenosine deaminase-related metal-dependent hydrolase</fullName>
    </submittedName>
</protein>
<dbReference type="InterPro" id="IPR054418">
    <property type="entry name" value="MQNX/HUTI_composite_N"/>
</dbReference>
<dbReference type="InterPro" id="IPR006680">
    <property type="entry name" value="Amidohydro-rel"/>
</dbReference>
<feature type="domain" description="Aminodeoxyfutalosine deaminase/Imidazolonepropionase-like composite" evidence="6">
    <location>
        <begin position="24"/>
        <end position="46"/>
    </location>
</feature>
<dbReference type="Gene3D" id="2.30.40.10">
    <property type="entry name" value="Urease, subunit C, domain 1"/>
    <property type="match status" value="1"/>
</dbReference>
<dbReference type="RefSeq" id="WP_183648980.1">
    <property type="nucleotide sequence ID" value="NZ_JACIJG010000003.1"/>
</dbReference>
<dbReference type="SUPFAM" id="SSF51556">
    <property type="entry name" value="Metallo-dependent hydrolases"/>
    <property type="match status" value="1"/>
</dbReference>
<dbReference type="InterPro" id="IPR050287">
    <property type="entry name" value="MTA/SAH_deaminase"/>
</dbReference>
<keyword evidence="8" id="KW-1185">Reference proteome</keyword>
<feature type="domain" description="Amidohydrolase-related" evidence="5">
    <location>
        <begin position="58"/>
        <end position="432"/>
    </location>
</feature>
<dbReference type="GO" id="GO:0016810">
    <property type="term" value="F:hydrolase activity, acting on carbon-nitrogen (but not peptide) bonds"/>
    <property type="evidence" value="ECO:0007669"/>
    <property type="project" value="InterPro"/>
</dbReference>
<evidence type="ECO:0000313" key="8">
    <source>
        <dbReference type="Proteomes" id="UP000555546"/>
    </source>
</evidence>
<dbReference type="Gene3D" id="3.20.20.140">
    <property type="entry name" value="Metal-dependent hydrolases"/>
    <property type="match status" value="1"/>
</dbReference>
<dbReference type="PANTHER" id="PTHR43794">
    <property type="entry name" value="AMINOHYDROLASE SSNA-RELATED"/>
    <property type="match status" value="1"/>
</dbReference>
<dbReference type="Proteomes" id="UP000555546">
    <property type="component" value="Unassembled WGS sequence"/>
</dbReference>
<proteinExistence type="inferred from homology"/>
<keyword evidence="3 7" id="KW-0378">Hydrolase</keyword>
<comment type="caution">
    <text evidence="7">The sequence shown here is derived from an EMBL/GenBank/DDBJ whole genome shotgun (WGS) entry which is preliminary data.</text>
</comment>
<accession>A0A7W9AV77</accession>
<dbReference type="Pfam" id="PF01979">
    <property type="entry name" value="Amidohydro_1"/>
    <property type="match status" value="1"/>
</dbReference>
<reference evidence="7 8" key="1">
    <citation type="submission" date="2020-08" db="EMBL/GenBank/DDBJ databases">
        <title>Genomic Encyclopedia of Type Strains, Phase IV (KMG-IV): sequencing the most valuable type-strain genomes for metagenomic binning, comparative biology and taxonomic classification.</title>
        <authorList>
            <person name="Goeker M."/>
        </authorList>
    </citation>
    <scope>NUCLEOTIDE SEQUENCE [LARGE SCALE GENOMIC DNA]</scope>
    <source>
        <strain evidence="7 8">DSM 26944</strain>
    </source>
</reference>
<dbReference type="PANTHER" id="PTHR43794:SF11">
    <property type="entry name" value="AMIDOHYDROLASE-RELATED DOMAIN-CONTAINING PROTEIN"/>
    <property type="match status" value="1"/>
</dbReference>
<organism evidence="7 8">
    <name type="scientific">Brucella daejeonensis</name>
    <dbReference type="NCBI Taxonomy" id="659015"/>
    <lineage>
        <taxon>Bacteria</taxon>
        <taxon>Pseudomonadati</taxon>
        <taxon>Pseudomonadota</taxon>
        <taxon>Alphaproteobacteria</taxon>
        <taxon>Hyphomicrobiales</taxon>
        <taxon>Brucellaceae</taxon>
        <taxon>Brucella/Ochrobactrum group</taxon>
        <taxon>Brucella</taxon>
    </lineage>
</organism>
<keyword evidence="4" id="KW-0862">Zinc</keyword>
<gene>
    <name evidence="7" type="ORF">FHS76_001047</name>
</gene>
<evidence type="ECO:0000256" key="1">
    <source>
        <dbReference type="ARBA" id="ARBA00006745"/>
    </source>
</evidence>
<sequence length="495" mass="54627">MEGLLLLHGTVVTVDPARRMIDDGAVAIEKDRIVEIGSAEELAPRHARKKVVDCTGKMIVPGLIDAHGHAGHALIRSIGADTNALWMRIVTPVYYHYVTRDYWYADGLVSGLERLCAGVTTSASIITSMPRSDDPVFAINHARAYSELGLREIVCVGPAGLPWPQSVTRWETGKPEPRNVSFEEMIEGAEAVIEALNGTADGRIKVFLTPFTIVPSVEPSNASTPDFAVNLTENDRMQARRIRETARKWGVRIHSDAFAGQIRMAWQDRENALLGPDVHLQHCWGISHEEIDILAETGTHVTHAPPGRSTPIMEMMARGVPVAITSDGAAPSRHFDMFQIARIAQSTQHILHNHDRYLLPPGKIFEMITIDAARAIGMDHEIGSLEKGKKADIAIIDMRKPHLTPNWMPVHRLIHQVLGSDVDTVIVDGKILMEDGRVLTADMHEALAFGEAEARALAARAGLQAHMHEPGWGRLHRTFREPIPLPRPPEAPFKP</sequence>
<evidence type="ECO:0000313" key="7">
    <source>
        <dbReference type="EMBL" id="MBB5701198.1"/>
    </source>
</evidence>
<evidence type="ECO:0000259" key="6">
    <source>
        <dbReference type="Pfam" id="PF22039"/>
    </source>
</evidence>